<dbReference type="eggNOG" id="COG1346">
    <property type="taxonomic scope" value="Bacteria"/>
</dbReference>
<evidence type="ECO:0000256" key="2">
    <source>
        <dbReference type="ARBA" id="ARBA00022692"/>
    </source>
</evidence>
<feature type="transmembrane region" description="Helical" evidence="5">
    <location>
        <begin position="31"/>
        <end position="51"/>
    </location>
</feature>
<evidence type="ECO:0008006" key="8">
    <source>
        <dbReference type="Google" id="ProtNLM"/>
    </source>
</evidence>
<sequence>MMIYLFSGLTLIAFFVGQKISQKLRTNWLNPFLLALLLIIVVLGLFDIPFAQYYQGNAPINDFLSVSVVALALPFYEQLPQIRKNWRPISAVLLFGTLISMLSGLLFALLLGANQQILAAILAKSVSTPIAVAIATPIGGNAAITAVGVMIAGLIGSVLGFTILHLINVRNMRAVGLTMGTVSHVLGTGRCMEYSIKAGSYSSIALVASGVLSSILAPLVFKLAIVLCYS</sequence>
<dbReference type="KEGG" id="hdu:HD_1289"/>
<name>Q7VLV9_HAEDU</name>
<accession>Q7VLV9</accession>
<gene>
    <name evidence="6" type="ordered locus">HD_1289</name>
</gene>
<comment type="subcellular location">
    <subcellularLocation>
        <location evidence="1">Membrane</location>
        <topology evidence="1">Multi-pass membrane protein</topology>
    </subcellularLocation>
</comment>
<feature type="transmembrane region" description="Helical" evidence="5">
    <location>
        <begin position="204"/>
        <end position="227"/>
    </location>
</feature>
<keyword evidence="2 5" id="KW-0812">Transmembrane</keyword>
<proteinExistence type="predicted"/>
<evidence type="ECO:0000256" key="3">
    <source>
        <dbReference type="ARBA" id="ARBA00022989"/>
    </source>
</evidence>
<feature type="transmembrane region" description="Helical" evidence="5">
    <location>
        <begin position="142"/>
        <end position="167"/>
    </location>
</feature>
<keyword evidence="3 5" id="KW-1133">Transmembrane helix</keyword>
<dbReference type="STRING" id="233412.HD_1289"/>
<organism evidence="6 7">
    <name type="scientific">Haemophilus ducreyi (strain 35000HP / ATCC 700724)</name>
    <dbReference type="NCBI Taxonomy" id="233412"/>
    <lineage>
        <taxon>Bacteria</taxon>
        <taxon>Pseudomonadati</taxon>
        <taxon>Pseudomonadota</taxon>
        <taxon>Gammaproteobacteria</taxon>
        <taxon>Pasteurellales</taxon>
        <taxon>Pasteurellaceae</taxon>
        <taxon>Haemophilus</taxon>
    </lineage>
</organism>
<evidence type="ECO:0000256" key="5">
    <source>
        <dbReference type="SAM" id="Phobius"/>
    </source>
</evidence>
<dbReference type="PANTHER" id="PTHR30249">
    <property type="entry name" value="PUTATIVE SEROTONIN TRANSPORTER"/>
    <property type="match status" value="1"/>
</dbReference>
<evidence type="ECO:0000256" key="4">
    <source>
        <dbReference type="ARBA" id="ARBA00023136"/>
    </source>
</evidence>
<protein>
    <recommendedName>
        <fullName evidence="8">Effector of murein hydrolase</fullName>
    </recommendedName>
</protein>
<dbReference type="PANTHER" id="PTHR30249:SF0">
    <property type="entry name" value="PLASTIDAL GLYCOLATE_GLYCERATE TRANSLOCATOR 1, CHLOROPLASTIC"/>
    <property type="match status" value="1"/>
</dbReference>
<evidence type="ECO:0000313" key="7">
    <source>
        <dbReference type="Proteomes" id="UP000001022"/>
    </source>
</evidence>
<keyword evidence="4 5" id="KW-0472">Membrane</keyword>
<reference evidence="7" key="1">
    <citation type="submission" date="2003-06" db="EMBL/GenBank/DDBJ databases">
        <title>The complete genome sequence of Haemophilus ducreyi.</title>
        <authorList>
            <person name="Munson R.S. Jr."/>
            <person name="Ray W.C."/>
            <person name="Mahairas G."/>
            <person name="Sabo P."/>
            <person name="Mungur R."/>
            <person name="Johnson L."/>
            <person name="Nguyen D."/>
            <person name="Wang J."/>
            <person name="Forst C."/>
            <person name="Hood L."/>
        </authorList>
    </citation>
    <scope>NUCLEOTIDE SEQUENCE [LARGE SCALE GENOMIC DNA]</scope>
    <source>
        <strain evidence="7">35000HP / ATCC 700724</strain>
    </source>
</reference>
<feature type="transmembrane region" description="Helical" evidence="5">
    <location>
        <begin position="88"/>
        <end position="110"/>
    </location>
</feature>
<dbReference type="GO" id="GO:0016020">
    <property type="term" value="C:membrane"/>
    <property type="evidence" value="ECO:0007669"/>
    <property type="project" value="UniProtKB-SubCell"/>
</dbReference>
<dbReference type="Pfam" id="PF04172">
    <property type="entry name" value="LrgB"/>
    <property type="match status" value="1"/>
</dbReference>
<dbReference type="Proteomes" id="UP000001022">
    <property type="component" value="Chromosome"/>
</dbReference>
<evidence type="ECO:0000256" key="1">
    <source>
        <dbReference type="ARBA" id="ARBA00004141"/>
    </source>
</evidence>
<dbReference type="AlphaFoldDB" id="Q7VLV9"/>
<dbReference type="HOGENOM" id="CLU_082099_3_0_6"/>
<evidence type="ECO:0000313" key="6">
    <source>
        <dbReference type="EMBL" id="AAP96111.1"/>
    </source>
</evidence>
<feature type="transmembrane region" description="Helical" evidence="5">
    <location>
        <begin position="117"/>
        <end position="136"/>
    </location>
</feature>
<dbReference type="InterPro" id="IPR007300">
    <property type="entry name" value="CidB/LrgB"/>
</dbReference>
<dbReference type="EMBL" id="AE017143">
    <property type="protein sequence ID" value="AAP96111.1"/>
    <property type="molecule type" value="Genomic_DNA"/>
</dbReference>
<keyword evidence="7" id="KW-1185">Reference proteome</keyword>